<dbReference type="EMBL" id="JBHSQV010000036">
    <property type="protein sequence ID" value="MFC5986246.1"/>
    <property type="molecule type" value="Genomic_DNA"/>
</dbReference>
<evidence type="ECO:0000256" key="1">
    <source>
        <dbReference type="ARBA" id="ARBA00010577"/>
    </source>
</evidence>
<organism evidence="4 5">
    <name type="scientific">Marinicrinis lubricantis</name>
    <dbReference type="NCBI Taxonomy" id="2086470"/>
    <lineage>
        <taxon>Bacteria</taxon>
        <taxon>Bacillati</taxon>
        <taxon>Bacillota</taxon>
        <taxon>Bacilli</taxon>
        <taxon>Bacillales</taxon>
        <taxon>Paenibacillaceae</taxon>
    </lineage>
</organism>
<dbReference type="InterPro" id="IPR005648">
    <property type="entry name" value="FlgD"/>
</dbReference>
<evidence type="ECO:0000256" key="3">
    <source>
        <dbReference type="SAM" id="MobiDB-lite"/>
    </source>
</evidence>
<keyword evidence="4" id="KW-0969">Cilium</keyword>
<dbReference type="NCBIfam" id="NF007197">
    <property type="entry name" value="PRK09618.1"/>
    <property type="match status" value="1"/>
</dbReference>
<dbReference type="RefSeq" id="WP_379893576.1">
    <property type="nucleotide sequence ID" value="NZ_CBCSCT010000001.1"/>
</dbReference>
<gene>
    <name evidence="4" type="primary">flgD</name>
    <name evidence="4" type="ORF">ACFPXP_07340</name>
</gene>
<feature type="compositionally biased region" description="Polar residues" evidence="3">
    <location>
        <begin position="164"/>
        <end position="182"/>
    </location>
</feature>
<proteinExistence type="inferred from homology"/>
<keyword evidence="2" id="KW-1005">Bacterial flagellum biogenesis</keyword>
<dbReference type="Pfam" id="PF03963">
    <property type="entry name" value="FlgD"/>
    <property type="match status" value="1"/>
</dbReference>
<dbReference type="Proteomes" id="UP001596250">
    <property type="component" value="Unassembled WGS sequence"/>
</dbReference>
<reference evidence="5" key="1">
    <citation type="journal article" date="2019" name="Int. J. Syst. Evol. Microbiol.">
        <title>The Global Catalogue of Microorganisms (GCM) 10K type strain sequencing project: providing services to taxonomists for standard genome sequencing and annotation.</title>
        <authorList>
            <consortium name="The Broad Institute Genomics Platform"/>
            <consortium name="The Broad Institute Genome Sequencing Center for Infectious Disease"/>
            <person name="Wu L."/>
            <person name="Ma J."/>
        </authorList>
    </citation>
    <scope>NUCLEOTIDE SEQUENCE [LARGE SCALE GENOMIC DNA]</scope>
    <source>
        <strain evidence="5">CCM 8749</strain>
    </source>
</reference>
<feature type="region of interest" description="Disordered" evidence="3">
    <location>
        <begin position="147"/>
        <end position="182"/>
    </location>
</feature>
<evidence type="ECO:0000256" key="2">
    <source>
        <dbReference type="ARBA" id="ARBA00022795"/>
    </source>
</evidence>
<keyword evidence="4" id="KW-0282">Flagellum</keyword>
<sequence>MADNVFGTSNIWPNYSTQNINKVTREPKTELGKDEFLQLLVAQLKNQDPTQPVEDREFISQMAQFSSVEQIMNMSQQLSMMRQSMGISSDLIGKNVNFIVWNTATYQEQTMTGIVEGIKMKDGYQYAIVDGQEVSLDQITKIWFSEEEPVVDDGSEESEHTDSTPDTNESTAGDTPVTEGSE</sequence>
<accession>A0ABW1IMG7</accession>
<name>A0ABW1IMG7_9BACL</name>
<keyword evidence="5" id="KW-1185">Reference proteome</keyword>
<protein>
    <submittedName>
        <fullName evidence="4">Flagellar hook assembly protein FlgD</fullName>
    </submittedName>
</protein>
<evidence type="ECO:0000313" key="4">
    <source>
        <dbReference type="EMBL" id="MFC5986246.1"/>
    </source>
</evidence>
<evidence type="ECO:0000313" key="5">
    <source>
        <dbReference type="Proteomes" id="UP001596250"/>
    </source>
</evidence>
<feature type="compositionally biased region" description="Acidic residues" evidence="3">
    <location>
        <begin position="147"/>
        <end position="156"/>
    </location>
</feature>
<keyword evidence="4" id="KW-0966">Cell projection</keyword>
<comment type="similarity">
    <text evidence="1">Belongs to the FlgD family.</text>
</comment>
<comment type="caution">
    <text evidence="4">The sequence shown here is derived from an EMBL/GenBank/DDBJ whole genome shotgun (WGS) entry which is preliminary data.</text>
</comment>